<proteinExistence type="inferred from homology"/>
<evidence type="ECO:0000256" key="2">
    <source>
        <dbReference type="ARBA" id="ARBA00022448"/>
    </source>
</evidence>
<organism evidence="15 16">
    <name type="scientific">Mesohalobacter halotolerans</name>
    <dbReference type="NCBI Taxonomy" id="1883405"/>
    <lineage>
        <taxon>Bacteria</taxon>
        <taxon>Pseudomonadati</taxon>
        <taxon>Bacteroidota</taxon>
        <taxon>Flavobacteriia</taxon>
        <taxon>Flavobacteriales</taxon>
        <taxon>Flavobacteriaceae</taxon>
        <taxon>Mesohalobacter</taxon>
    </lineage>
</organism>
<name>A0A4U5TTV7_9FLAO</name>
<keyword evidence="6 11" id="KW-0798">TonB box</keyword>
<accession>A0A4U5TTV7</accession>
<keyword evidence="3 10" id="KW-1134">Transmembrane beta strand</keyword>
<dbReference type="InterPro" id="IPR008969">
    <property type="entry name" value="CarboxyPept-like_regulatory"/>
</dbReference>
<dbReference type="PANTHER" id="PTHR30069">
    <property type="entry name" value="TONB-DEPENDENT OUTER MEMBRANE RECEPTOR"/>
    <property type="match status" value="1"/>
</dbReference>
<dbReference type="InterPro" id="IPR012910">
    <property type="entry name" value="Plug_dom"/>
</dbReference>
<evidence type="ECO:0000256" key="4">
    <source>
        <dbReference type="ARBA" id="ARBA00022692"/>
    </source>
</evidence>
<dbReference type="Gene3D" id="2.170.130.10">
    <property type="entry name" value="TonB-dependent receptor, plug domain"/>
    <property type="match status" value="1"/>
</dbReference>
<evidence type="ECO:0000256" key="6">
    <source>
        <dbReference type="ARBA" id="ARBA00023077"/>
    </source>
</evidence>
<feature type="signal peptide" evidence="12">
    <location>
        <begin position="1"/>
        <end position="19"/>
    </location>
</feature>
<keyword evidence="9 10" id="KW-0998">Cell outer membrane</keyword>
<dbReference type="SUPFAM" id="SSF49464">
    <property type="entry name" value="Carboxypeptidase regulatory domain-like"/>
    <property type="match status" value="1"/>
</dbReference>
<dbReference type="GO" id="GO:0009279">
    <property type="term" value="C:cell outer membrane"/>
    <property type="evidence" value="ECO:0007669"/>
    <property type="project" value="UniProtKB-SubCell"/>
</dbReference>
<sequence>MIKIFILPTFLFFSLVTHAQNCNLSLKGYVIDLHDNSVLENASVKLENTSLYAISNNKGFFIIEGICPGEYEVTISHINCKSLTKQINIETNTEKNFSLEHHLQSLNEVLIKGELYNIEDKSTISAQISHETIDQFSNATLGDALSTLPGVSSLNTGNTIVKPVIQGLHSSRVLIINNNVRMEDQQWGVDHAPNIDINSAANITVIKGSSALEYGGDAIGGVIIAEPQKAPVKDTLMGKTILTGASNGRGGNLSTNLIKAYESGLYFKAQGSIKRLGDLEAPDYILSNTGVEEQNMAIGLGLNKIKYGFDVFYSRFDTEIGILRASHIGNVSDLVRAINSQEPSFINDFTYDINSPKQDVVHQLLKVNTFKKFSNFGQLDVQYAYQNNRRKEFDIRRGDRSGIPALDLELQTHNLITKLKYDKFENFSTKVGIELTYQDNFANPDTGVRRLIPDYEMYKVAGFWTANYDHSDNLFFNAGIRYDFTHIDAQKFYFQSRWDERNYQDDFADIIVEDFGTQLLTNPVFDYHNFSANLGVQYNFKAWEWNTNIGTASRAPNPSELFSDGLHHSIANIEIGDLRIDSEQSYKVSTQVKRQFNRWQFDISAYYNFIDDYILLEPGGIEQTIRGAFPVFEYRQTNARLFGVDVNVGYQFSDEASFNSTFAYINGEDTSRNRPLISMPPVNWQNSLNYKIQQWHNLSLLLSSQMVFEQMRFPDDNFTTPILNPDTGDFEETLVDISQPPEAYHLMNFRAEMPFELSFTELQVALSVNNIFDTSYRSYLNRQRFYADEIGRNFVLQLKLNY</sequence>
<comment type="subcellular location">
    <subcellularLocation>
        <location evidence="1 10">Cell outer membrane</location>
        <topology evidence="1 10">Multi-pass membrane protein</topology>
    </subcellularLocation>
</comment>
<keyword evidence="4 10" id="KW-0812">Transmembrane</keyword>
<evidence type="ECO:0000256" key="3">
    <source>
        <dbReference type="ARBA" id="ARBA00022452"/>
    </source>
</evidence>
<dbReference type="OrthoDB" id="9795928at2"/>
<evidence type="ECO:0000256" key="5">
    <source>
        <dbReference type="ARBA" id="ARBA00022729"/>
    </source>
</evidence>
<evidence type="ECO:0000256" key="8">
    <source>
        <dbReference type="ARBA" id="ARBA00023170"/>
    </source>
</evidence>
<feature type="domain" description="TonB-dependent receptor-like beta-barrel" evidence="13">
    <location>
        <begin position="366"/>
        <end position="771"/>
    </location>
</feature>
<evidence type="ECO:0000256" key="7">
    <source>
        <dbReference type="ARBA" id="ARBA00023136"/>
    </source>
</evidence>
<evidence type="ECO:0000256" key="11">
    <source>
        <dbReference type="RuleBase" id="RU003357"/>
    </source>
</evidence>
<dbReference type="InterPro" id="IPR036942">
    <property type="entry name" value="Beta-barrel_TonB_sf"/>
</dbReference>
<dbReference type="Pfam" id="PF07715">
    <property type="entry name" value="Plug"/>
    <property type="match status" value="1"/>
</dbReference>
<dbReference type="InterPro" id="IPR037066">
    <property type="entry name" value="Plug_dom_sf"/>
</dbReference>
<dbReference type="Proteomes" id="UP000306552">
    <property type="component" value="Unassembled WGS sequence"/>
</dbReference>
<keyword evidence="7 10" id="KW-0472">Membrane</keyword>
<feature type="chain" id="PRO_5020188214" evidence="12">
    <location>
        <begin position="20"/>
        <end position="802"/>
    </location>
</feature>
<dbReference type="Gene3D" id="2.40.170.20">
    <property type="entry name" value="TonB-dependent receptor, beta-barrel domain"/>
    <property type="match status" value="1"/>
</dbReference>
<evidence type="ECO:0000256" key="1">
    <source>
        <dbReference type="ARBA" id="ARBA00004571"/>
    </source>
</evidence>
<evidence type="ECO:0000256" key="12">
    <source>
        <dbReference type="SAM" id="SignalP"/>
    </source>
</evidence>
<evidence type="ECO:0000259" key="13">
    <source>
        <dbReference type="Pfam" id="PF00593"/>
    </source>
</evidence>
<evidence type="ECO:0000256" key="9">
    <source>
        <dbReference type="ARBA" id="ARBA00023237"/>
    </source>
</evidence>
<keyword evidence="8 15" id="KW-0675">Receptor</keyword>
<dbReference type="RefSeq" id="WP_138931820.1">
    <property type="nucleotide sequence ID" value="NZ_SWMU01000002.1"/>
</dbReference>
<dbReference type="PROSITE" id="PS52016">
    <property type="entry name" value="TONB_DEPENDENT_REC_3"/>
    <property type="match status" value="1"/>
</dbReference>
<dbReference type="PANTHER" id="PTHR30069:SF29">
    <property type="entry name" value="HEMOGLOBIN AND HEMOGLOBIN-HAPTOGLOBIN-BINDING PROTEIN 1-RELATED"/>
    <property type="match status" value="1"/>
</dbReference>
<dbReference type="GO" id="GO:0015344">
    <property type="term" value="F:siderophore uptake transmembrane transporter activity"/>
    <property type="evidence" value="ECO:0007669"/>
    <property type="project" value="TreeGrafter"/>
</dbReference>
<dbReference type="Pfam" id="PF13715">
    <property type="entry name" value="CarbopepD_reg_2"/>
    <property type="match status" value="1"/>
</dbReference>
<feature type="domain" description="TonB-dependent receptor plug" evidence="14">
    <location>
        <begin position="125"/>
        <end position="222"/>
    </location>
</feature>
<reference evidence="15 16" key="1">
    <citation type="submission" date="2019-04" db="EMBL/GenBank/DDBJ databases">
        <title>Psychroflexus halotolerans sp. nov., isolated from a marine solar saltern.</title>
        <authorList>
            <person name="Feng X."/>
        </authorList>
    </citation>
    <scope>NUCLEOTIDE SEQUENCE [LARGE SCALE GENOMIC DNA]</scope>
    <source>
        <strain evidence="15 16">WDS2C27</strain>
    </source>
</reference>
<dbReference type="InterPro" id="IPR039426">
    <property type="entry name" value="TonB-dep_rcpt-like"/>
</dbReference>
<dbReference type="Gene3D" id="2.60.40.1120">
    <property type="entry name" value="Carboxypeptidase-like, regulatory domain"/>
    <property type="match status" value="1"/>
</dbReference>
<gene>
    <name evidence="15" type="ORF">FCN74_06720</name>
</gene>
<keyword evidence="16" id="KW-1185">Reference proteome</keyword>
<evidence type="ECO:0000313" key="15">
    <source>
        <dbReference type="EMBL" id="TKS56718.1"/>
    </source>
</evidence>
<evidence type="ECO:0000313" key="16">
    <source>
        <dbReference type="Proteomes" id="UP000306552"/>
    </source>
</evidence>
<dbReference type="AlphaFoldDB" id="A0A4U5TTV7"/>
<dbReference type="GO" id="GO:0044718">
    <property type="term" value="P:siderophore transmembrane transport"/>
    <property type="evidence" value="ECO:0007669"/>
    <property type="project" value="TreeGrafter"/>
</dbReference>
<comment type="similarity">
    <text evidence="10 11">Belongs to the TonB-dependent receptor family.</text>
</comment>
<dbReference type="SUPFAM" id="SSF56935">
    <property type="entry name" value="Porins"/>
    <property type="match status" value="1"/>
</dbReference>
<keyword evidence="2 10" id="KW-0813">Transport</keyword>
<dbReference type="EMBL" id="SWMU01000002">
    <property type="protein sequence ID" value="TKS56718.1"/>
    <property type="molecule type" value="Genomic_DNA"/>
</dbReference>
<comment type="caution">
    <text evidence="15">The sequence shown here is derived from an EMBL/GenBank/DDBJ whole genome shotgun (WGS) entry which is preliminary data.</text>
</comment>
<dbReference type="InterPro" id="IPR000531">
    <property type="entry name" value="Beta-barrel_TonB"/>
</dbReference>
<protein>
    <submittedName>
        <fullName evidence="15">TonB-dependent receptor</fullName>
    </submittedName>
</protein>
<keyword evidence="5 12" id="KW-0732">Signal</keyword>
<dbReference type="Pfam" id="PF00593">
    <property type="entry name" value="TonB_dep_Rec_b-barrel"/>
    <property type="match status" value="1"/>
</dbReference>
<evidence type="ECO:0000259" key="14">
    <source>
        <dbReference type="Pfam" id="PF07715"/>
    </source>
</evidence>
<evidence type="ECO:0000256" key="10">
    <source>
        <dbReference type="PROSITE-ProRule" id="PRU01360"/>
    </source>
</evidence>